<dbReference type="GO" id="GO:0006508">
    <property type="term" value="P:proteolysis"/>
    <property type="evidence" value="ECO:0007669"/>
    <property type="project" value="UniProtKB-KW"/>
</dbReference>
<protein>
    <submittedName>
        <fullName evidence="3">CAAX protease self-immunity</fullName>
    </submittedName>
</protein>
<keyword evidence="1" id="KW-1133">Transmembrane helix</keyword>
<keyword evidence="3" id="KW-0378">Hydrolase</keyword>
<gene>
    <name evidence="3" type="ORF">SAMN04488135_10232</name>
</gene>
<dbReference type="GO" id="GO:0080120">
    <property type="term" value="P:CAAX-box protein maturation"/>
    <property type="evidence" value="ECO:0007669"/>
    <property type="project" value="UniProtKB-ARBA"/>
</dbReference>
<name>A0A1M5PR51_9BURK</name>
<keyword evidence="3" id="KW-0645">Protease</keyword>
<dbReference type="STRING" id="658167.SAMN04488135_10232"/>
<feature type="transmembrane region" description="Helical" evidence="1">
    <location>
        <begin position="230"/>
        <end position="250"/>
    </location>
</feature>
<dbReference type="InterPro" id="IPR003675">
    <property type="entry name" value="Rce1/LyrA-like_dom"/>
</dbReference>
<dbReference type="AlphaFoldDB" id="A0A1M5PR51"/>
<reference evidence="3 4" key="1">
    <citation type="submission" date="2016-11" db="EMBL/GenBank/DDBJ databases">
        <authorList>
            <person name="Jaros S."/>
            <person name="Januszkiewicz K."/>
            <person name="Wedrychowicz H."/>
        </authorList>
    </citation>
    <scope>NUCLEOTIDE SEQUENCE [LARGE SCALE GENOMIC DNA]</scope>
    <source>
        <strain evidence="3 4">CGMCC 1.10190</strain>
    </source>
</reference>
<sequence length="255" mass="29156">MGDGRQVLLFRDELRDFFRFALRPRFGPRLPGRHAGSGWWEDWFPGLAIGRLCKWACFLWAVNLAFLGPIAVMAAGAGGATHRLDIHNIPWLQALLWAPVVEELVFRYGLRRIAQAWWLVPAAVGAMLMGPQWSAILLVTGIFVVCWLPYLFGMPCARRSLAWRHRLLYRRCFPWVFHATSLLFAAVHLYNFNLHQTPLWLMPLLVLPQWLTGLVLGWLRVKRGIGASMLLHGIFNGGPLLLVWLVLRFVPEMVA</sequence>
<evidence type="ECO:0000259" key="2">
    <source>
        <dbReference type="Pfam" id="PF02517"/>
    </source>
</evidence>
<dbReference type="Proteomes" id="UP000184226">
    <property type="component" value="Unassembled WGS sequence"/>
</dbReference>
<feature type="transmembrane region" description="Helical" evidence="1">
    <location>
        <begin position="198"/>
        <end position="218"/>
    </location>
</feature>
<feature type="transmembrane region" description="Helical" evidence="1">
    <location>
        <begin position="57"/>
        <end position="77"/>
    </location>
</feature>
<dbReference type="RefSeq" id="WP_245801147.1">
    <property type="nucleotide sequence ID" value="NZ_FQXE01000002.1"/>
</dbReference>
<keyword evidence="4" id="KW-1185">Reference proteome</keyword>
<feature type="transmembrane region" description="Helical" evidence="1">
    <location>
        <begin position="135"/>
        <end position="152"/>
    </location>
</feature>
<keyword evidence="1" id="KW-0812">Transmembrane</keyword>
<evidence type="ECO:0000313" key="3">
    <source>
        <dbReference type="EMBL" id="SHH04337.1"/>
    </source>
</evidence>
<feature type="transmembrane region" description="Helical" evidence="1">
    <location>
        <begin position="172"/>
        <end position="192"/>
    </location>
</feature>
<feature type="domain" description="CAAX prenyl protease 2/Lysostaphin resistance protein A-like" evidence="2">
    <location>
        <begin position="91"/>
        <end position="236"/>
    </location>
</feature>
<accession>A0A1M5PR51</accession>
<proteinExistence type="predicted"/>
<evidence type="ECO:0000313" key="4">
    <source>
        <dbReference type="Proteomes" id="UP000184226"/>
    </source>
</evidence>
<dbReference type="EMBL" id="FQXE01000002">
    <property type="protein sequence ID" value="SHH04337.1"/>
    <property type="molecule type" value="Genomic_DNA"/>
</dbReference>
<organism evidence="3 4">
    <name type="scientific">Pollutimonas bauzanensis</name>
    <dbReference type="NCBI Taxonomy" id="658167"/>
    <lineage>
        <taxon>Bacteria</taxon>
        <taxon>Pseudomonadati</taxon>
        <taxon>Pseudomonadota</taxon>
        <taxon>Betaproteobacteria</taxon>
        <taxon>Burkholderiales</taxon>
        <taxon>Alcaligenaceae</taxon>
        <taxon>Pollutimonas</taxon>
    </lineage>
</organism>
<keyword evidence="1" id="KW-0472">Membrane</keyword>
<dbReference type="GO" id="GO:0004175">
    <property type="term" value="F:endopeptidase activity"/>
    <property type="evidence" value="ECO:0007669"/>
    <property type="project" value="UniProtKB-ARBA"/>
</dbReference>
<evidence type="ECO:0000256" key="1">
    <source>
        <dbReference type="SAM" id="Phobius"/>
    </source>
</evidence>
<dbReference type="Pfam" id="PF02517">
    <property type="entry name" value="Rce1-like"/>
    <property type="match status" value="1"/>
</dbReference>